<evidence type="ECO:0000313" key="1">
    <source>
        <dbReference type="EMBL" id="OPL33783.1"/>
    </source>
</evidence>
<reference evidence="1 2" key="1">
    <citation type="journal article" date="2016" name="PLoS ONE">
        <title>A First Insight into the Genome of the Filter-Feeder Mussel Mytilus galloprovincialis.</title>
        <authorList>
            <person name="Murgarella M."/>
            <person name="Puiu D."/>
            <person name="Novoa B."/>
            <person name="Figueras A."/>
            <person name="Posada D."/>
            <person name="Canchaya C."/>
        </authorList>
    </citation>
    <scope>NUCLEOTIDE SEQUENCE [LARGE SCALE GENOMIC DNA]</scope>
    <source>
        <tissue evidence="1">Muscle</tissue>
    </source>
</reference>
<accession>A0A3L5TVB5</accession>
<dbReference type="AlphaFoldDB" id="A0A3L5TVB5"/>
<name>A0A3L5TVB5_MYTGA</name>
<comment type="caution">
    <text evidence="1">The sequence shown here is derived from an EMBL/GenBank/DDBJ whole genome shotgun (WGS) entry which is preliminary data.</text>
</comment>
<organism evidence="1 2">
    <name type="scientific">Mytilus galloprovincialis</name>
    <name type="common">Mediterranean mussel</name>
    <dbReference type="NCBI Taxonomy" id="29158"/>
    <lineage>
        <taxon>Eukaryota</taxon>
        <taxon>Metazoa</taxon>
        <taxon>Spiralia</taxon>
        <taxon>Lophotrochozoa</taxon>
        <taxon>Mollusca</taxon>
        <taxon>Bivalvia</taxon>
        <taxon>Autobranchia</taxon>
        <taxon>Pteriomorphia</taxon>
        <taxon>Mytilida</taxon>
        <taxon>Mytiloidea</taxon>
        <taxon>Mytilidae</taxon>
        <taxon>Mytilinae</taxon>
        <taxon>Mytilus</taxon>
    </lineage>
</organism>
<proteinExistence type="predicted"/>
<sequence length="142" mass="15956">LPEDLTMEGVLLTTENQELVHLNMTQFESEFNSIYIVSLNLTSESYQISIYGTDWMRTSSNMINPVQVRLTGISAPDLYVNMIGNVSYMVENKGSENETFDVMVTDNRGLLTGQTSFTRTIATGESQEIIFQVQGSSEFKTM</sequence>
<evidence type="ECO:0008006" key="3">
    <source>
        <dbReference type="Google" id="ProtNLM"/>
    </source>
</evidence>
<feature type="non-terminal residue" evidence="1">
    <location>
        <position position="1"/>
    </location>
</feature>
<evidence type="ECO:0000313" key="2">
    <source>
        <dbReference type="Proteomes" id="UP000266721"/>
    </source>
</evidence>
<gene>
    <name evidence="1" type="ORF">AM593_04868</name>
</gene>
<keyword evidence="2" id="KW-1185">Reference proteome</keyword>
<dbReference type="EMBL" id="KV581536">
    <property type="protein sequence ID" value="OPL33783.1"/>
    <property type="molecule type" value="Genomic_DNA"/>
</dbReference>
<dbReference type="Proteomes" id="UP000266721">
    <property type="component" value="Unassembled WGS sequence"/>
</dbReference>
<protein>
    <recommendedName>
        <fullName evidence="3">CARDB domain-containing protein</fullName>
    </recommendedName>
</protein>